<keyword evidence="18" id="KW-1185">Reference proteome</keyword>
<evidence type="ECO:0000256" key="11">
    <source>
        <dbReference type="ARBA" id="ARBA00023098"/>
    </source>
</evidence>
<keyword evidence="7" id="KW-0378">Hydrolase</keyword>
<evidence type="ECO:0000256" key="15">
    <source>
        <dbReference type="SAM" id="MobiDB-lite"/>
    </source>
</evidence>
<keyword evidence="8" id="KW-0106">Calcium</keyword>
<keyword evidence="4" id="KW-0597">Phosphoprotein</keyword>
<keyword evidence="5" id="KW-0812">Transmembrane</keyword>
<dbReference type="GO" id="GO:0046872">
    <property type="term" value="F:metal ion binding"/>
    <property type="evidence" value="ECO:0007669"/>
    <property type="project" value="UniProtKB-KW"/>
</dbReference>
<protein>
    <recommendedName>
        <fullName evidence="14">sn-1-specific diacylglycerol lipase</fullName>
        <ecNumber evidence="14">3.1.1.116</ecNumber>
    </recommendedName>
</protein>
<evidence type="ECO:0000256" key="10">
    <source>
        <dbReference type="ARBA" id="ARBA00022989"/>
    </source>
</evidence>
<evidence type="ECO:0000256" key="6">
    <source>
        <dbReference type="ARBA" id="ARBA00022723"/>
    </source>
</evidence>
<gene>
    <name evidence="17" type="ORF">PPROV_000130600</name>
</gene>
<organism evidence="17 18">
    <name type="scientific">Pycnococcus provasolii</name>
    <dbReference type="NCBI Taxonomy" id="41880"/>
    <lineage>
        <taxon>Eukaryota</taxon>
        <taxon>Viridiplantae</taxon>
        <taxon>Chlorophyta</taxon>
        <taxon>Pseudoscourfieldiophyceae</taxon>
        <taxon>Pseudoscourfieldiales</taxon>
        <taxon>Pycnococcaceae</taxon>
        <taxon>Pycnococcus</taxon>
    </lineage>
</organism>
<feature type="domain" description="Fungal lipase-type" evidence="16">
    <location>
        <begin position="282"/>
        <end position="416"/>
    </location>
</feature>
<keyword evidence="10" id="KW-1133">Transmembrane helix</keyword>
<proteinExistence type="predicted"/>
<comment type="cofactor">
    <cofactor evidence="1">
        <name>Ca(2+)</name>
        <dbReference type="ChEBI" id="CHEBI:29108"/>
    </cofactor>
</comment>
<evidence type="ECO:0000259" key="16">
    <source>
        <dbReference type="Pfam" id="PF01764"/>
    </source>
</evidence>
<dbReference type="CDD" id="cd00519">
    <property type="entry name" value="Lipase_3"/>
    <property type="match status" value="1"/>
</dbReference>
<evidence type="ECO:0000256" key="4">
    <source>
        <dbReference type="ARBA" id="ARBA00022553"/>
    </source>
</evidence>
<keyword evidence="3" id="KW-1003">Cell membrane</keyword>
<evidence type="ECO:0000256" key="7">
    <source>
        <dbReference type="ARBA" id="ARBA00022801"/>
    </source>
</evidence>
<dbReference type="GO" id="GO:0016298">
    <property type="term" value="F:lipase activity"/>
    <property type="evidence" value="ECO:0007669"/>
    <property type="project" value="TreeGrafter"/>
</dbReference>
<dbReference type="PANTHER" id="PTHR45792">
    <property type="entry name" value="DIACYLGLYCEROL LIPASE HOMOLOG-RELATED"/>
    <property type="match status" value="1"/>
</dbReference>
<dbReference type="GO" id="GO:0019369">
    <property type="term" value="P:arachidonate metabolic process"/>
    <property type="evidence" value="ECO:0007669"/>
    <property type="project" value="TreeGrafter"/>
</dbReference>
<evidence type="ECO:0000256" key="2">
    <source>
        <dbReference type="ARBA" id="ARBA00004651"/>
    </source>
</evidence>
<name>A0A830H994_9CHLO</name>
<evidence type="ECO:0000256" key="13">
    <source>
        <dbReference type="ARBA" id="ARBA00024531"/>
    </source>
</evidence>
<comment type="subcellular location">
    <subcellularLocation>
        <location evidence="2">Cell membrane</location>
        <topology evidence="2">Multi-pass membrane protein</topology>
    </subcellularLocation>
</comment>
<evidence type="ECO:0000256" key="3">
    <source>
        <dbReference type="ARBA" id="ARBA00022475"/>
    </source>
</evidence>
<dbReference type="PANTHER" id="PTHR45792:SF8">
    <property type="entry name" value="DIACYLGLYCEROL LIPASE-ALPHA"/>
    <property type="match status" value="1"/>
</dbReference>
<dbReference type="SUPFAM" id="SSF53474">
    <property type="entry name" value="alpha/beta-Hydrolases"/>
    <property type="match status" value="1"/>
</dbReference>
<dbReference type="EMBL" id="BNJQ01000003">
    <property type="protein sequence ID" value="GHP02550.1"/>
    <property type="molecule type" value="Genomic_DNA"/>
</dbReference>
<evidence type="ECO:0000256" key="14">
    <source>
        <dbReference type="ARBA" id="ARBA00026104"/>
    </source>
</evidence>
<keyword evidence="9" id="KW-0442">Lipid degradation</keyword>
<feature type="region of interest" description="Disordered" evidence="15">
    <location>
        <begin position="1"/>
        <end position="23"/>
    </location>
</feature>
<dbReference type="AlphaFoldDB" id="A0A830H994"/>
<keyword evidence="12" id="KW-0472">Membrane</keyword>
<dbReference type="InterPro" id="IPR052214">
    <property type="entry name" value="DAG_Lipase-Related"/>
</dbReference>
<keyword evidence="6" id="KW-0479">Metal-binding</keyword>
<reference evidence="17" key="1">
    <citation type="submission" date="2020-10" db="EMBL/GenBank/DDBJ databases">
        <title>Unveiling of a novel bifunctional photoreceptor, Dualchrome1, isolated from a cosmopolitan green alga.</title>
        <authorList>
            <person name="Suzuki S."/>
            <person name="Kawachi M."/>
        </authorList>
    </citation>
    <scope>NUCLEOTIDE SEQUENCE</scope>
    <source>
        <strain evidence="17">NIES 2893</strain>
    </source>
</reference>
<evidence type="ECO:0000313" key="18">
    <source>
        <dbReference type="Proteomes" id="UP000660262"/>
    </source>
</evidence>
<dbReference type="GO" id="GO:0005886">
    <property type="term" value="C:plasma membrane"/>
    <property type="evidence" value="ECO:0007669"/>
    <property type="project" value="UniProtKB-SubCell"/>
</dbReference>
<dbReference type="Pfam" id="PF01764">
    <property type="entry name" value="Lipase_3"/>
    <property type="match status" value="1"/>
</dbReference>
<dbReference type="InterPro" id="IPR029058">
    <property type="entry name" value="AB_hydrolase_fold"/>
</dbReference>
<dbReference type="EC" id="3.1.1.116" evidence="14"/>
<evidence type="ECO:0000256" key="8">
    <source>
        <dbReference type="ARBA" id="ARBA00022837"/>
    </source>
</evidence>
<evidence type="ECO:0000313" key="17">
    <source>
        <dbReference type="EMBL" id="GHP02550.1"/>
    </source>
</evidence>
<dbReference type="InterPro" id="IPR002921">
    <property type="entry name" value="Fungal_lipase-type"/>
</dbReference>
<evidence type="ECO:0000256" key="9">
    <source>
        <dbReference type="ARBA" id="ARBA00022963"/>
    </source>
</evidence>
<dbReference type="Proteomes" id="UP000660262">
    <property type="component" value="Unassembled WGS sequence"/>
</dbReference>
<accession>A0A830H994</accession>
<evidence type="ECO:0000256" key="5">
    <source>
        <dbReference type="ARBA" id="ARBA00022692"/>
    </source>
</evidence>
<evidence type="ECO:0000256" key="12">
    <source>
        <dbReference type="ARBA" id="ARBA00023136"/>
    </source>
</evidence>
<comment type="caution">
    <text evidence="17">The sequence shown here is derived from an EMBL/GenBank/DDBJ whole genome shotgun (WGS) entry which is preliminary data.</text>
</comment>
<sequence length="577" mass="60950">MADELPPDTGVSGGASSHHPSLRTLGTTALGTVRLLSSIGASTSIALADAAFSALESTLTSAAVNNQGNVHPAITATLESASASCRSLKRTTTQTIHATSMALDTHLREVRRVISTPESAESSYNTLAAFVRLVADNASTSVDASTSYAAVATAVVAVAAVQSSHGALQPGQVGRATPPSTPSPIRNNLHLYNNLAHFGPSLAVSIAAYGMLGAQTVTRKTRSTERHYEINPLFSGEFADFVASAIEGVAREDVIFCEEDAGPFRPAHVAVVCRSATQRVLFVAVRGTLSPGDIVTDLDCELVRMGGSSEGRWHSGVLKSARNLFDSLALPLAAAIEKEGNIDTVIFTGHSLGGAVASALCSRFREAEATMPSILRNARAYAFGPAACCDAATAEACREHTISVIVGDDIVPRLSRQSVEDVLRAASALAAEPRSIGRMLSLVPWSEALRSTLGLVSPRPTFQATNEDGSMSDRECFERSIRSTLSAVMHSDDRVHPPGICLWAPPALDAPANRPTSQRRDHRSAQTCRVNVDAMYEVPLTSFEELVLSPAAIADHQPIAYDNALLIDECFVRGNEL</sequence>
<feature type="compositionally biased region" description="Polar residues" evidence="15">
    <location>
        <begin position="14"/>
        <end position="23"/>
    </location>
</feature>
<dbReference type="GO" id="GO:0046340">
    <property type="term" value="P:diacylglycerol catabolic process"/>
    <property type="evidence" value="ECO:0007669"/>
    <property type="project" value="TreeGrafter"/>
</dbReference>
<evidence type="ECO:0000256" key="1">
    <source>
        <dbReference type="ARBA" id="ARBA00001913"/>
    </source>
</evidence>
<dbReference type="OrthoDB" id="438440at2759"/>
<keyword evidence="11" id="KW-0443">Lipid metabolism</keyword>
<comment type="catalytic activity">
    <reaction evidence="13">
        <text>a 1,2-diacyl-sn-glycerol + H2O = a 2-acylglycerol + a fatty acid + H(+)</text>
        <dbReference type="Rhea" id="RHEA:33275"/>
        <dbReference type="ChEBI" id="CHEBI:15377"/>
        <dbReference type="ChEBI" id="CHEBI:15378"/>
        <dbReference type="ChEBI" id="CHEBI:17389"/>
        <dbReference type="ChEBI" id="CHEBI:17815"/>
        <dbReference type="ChEBI" id="CHEBI:28868"/>
        <dbReference type="EC" id="3.1.1.116"/>
    </reaction>
    <physiologicalReaction direction="left-to-right" evidence="13">
        <dbReference type="Rhea" id="RHEA:33276"/>
    </physiologicalReaction>
</comment>
<dbReference type="Gene3D" id="3.40.50.1820">
    <property type="entry name" value="alpha/beta hydrolase"/>
    <property type="match status" value="1"/>
</dbReference>